<evidence type="ECO:0000313" key="11">
    <source>
        <dbReference type="EMBL" id="KAG8198500.1"/>
    </source>
</evidence>
<dbReference type="InterPro" id="IPR056502">
    <property type="entry name" value="KIAA0319-like_C"/>
</dbReference>
<evidence type="ECO:0000256" key="9">
    <source>
        <dbReference type="SAM" id="SignalP"/>
    </source>
</evidence>
<dbReference type="SUPFAM" id="SSF49299">
    <property type="entry name" value="PKD domain"/>
    <property type="match status" value="3"/>
</dbReference>
<keyword evidence="12" id="KW-1185">Reference proteome</keyword>
<keyword evidence="6 8" id="KW-0472">Membrane</keyword>
<feature type="signal peptide" evidence="9">
    <location>
        <begin position="1"/>
        <end position="18"/>
    </location>
</feature>
<dbReference type="AlphaFoldDB" id="A0AAV6VQR4"/>
<evidence type="ECO:0000313" key="12">
    <source>
        <dbReference type="Proteomes" id="UP000827092"/>
    </source>
</evidence>
<evidence type="ECO:0000256" key="8">
    <source>
        <dbReference type="SAM" id="Phobius"/>
    </source>
</evidence>
<evidence type="ECO:0000256" key="2">
    <source>
        <dbReference type="ARBA" id="ARBA00022475"/>
    </source>
</evidence>
<comment type="caution">
    <text evidence="11">The sequence shown here is derived from an EMBL/GenBank/DDBJ whole genome shotgun (WGS) entry which is preliminary data.</text>
</comment>
<dbReference type="EMBL" id="JAFNEN010000039">
    <property type="protein sequence ID" value="KAG8198500.1"/>
    <property type="molecule type" value="Genomic_DNA"/>
</dbReference>
<keyword evidence="9" id="KW-0732">Signal</keyword>
<protein>
    <recommendedName>
        <fullName evidence="10">PKD/Chitinase domain-containing protein</fullName>
    </recommendedName>
</protein>
<dbReference type="SMART" id="SM00089">
    <property type="entry name" value="PKD"/>
    <property type="match status" value="5"/>
</dbReference>
<feature type="chain" id="PRO_5043910847" description="PKD/Chitinase domain-containing protein" evidence="9">
    <location>
        <begin position="19"/>
        <end position="982"/>
    </location>
</feature>
<feature type="domain" description="PKD/Chitinase" evidence="10">
    <location>
        <begin position="255"/>
        <end position="348"/>
    </location>
</feature>
<dbReference type="InterPro" id="IPR013783">
    <property type="entry name" value="Ig-like_fold"/>
</dbReference>
<feature type="transmembrane region" description="Helical" evidence="8">
    <location>
        <begin position="881"/>
        <end position="907"/>
    </location>
</feature>
<sequence length="982" mass="109258">MAKIFVLLLFSLVITCFGRNDHYPLICDTSVLETYKGSTPYGNLTAGYYYKVDGVHNLEDCTKACCSSITCHVAFLFNTVCFSIQCYNASACRPLKRTGKKHEHSYMVLVHNPSIDADDEAGIFWDGNTDDKLSSDVFLDEDDDEANDEVTGQLSFKSTVADIYPLPPKSCLYGLDQDCLENEECRTKNTRSRTGMCHCIKGYERNSRGVCQKVHLSSSYDYATSPSIVNRENSATKNSTDATAPSTAPLIHKLVVSAGDNVTLQLPENEVTLSAYALKQPEGEDGNYKYEWTLISHPEGDETGTMQDQNTKNLKLSKLRAGLYTFKVTVSSANAAGDAMVNVTVLSPERENKVPVAIIQPSNVTVKLPNKDTVLDGSFSTDDDKIVKYQWEVLEVPIGYSVQLNETPTLQLKNLIPGLYRFKLNVTDSKGAWNFTFANVTVQKETDYPPTANAKSEVVIYLPQNEVTLNGNLSTDDKGIKSWEWKKSPDTDKAVDMEGTNGPYLHLSQLEVGVYKFILKVTDTADQTSTTEVHLFVKPESNVAPVANAGPDQKVTLPLQGPLILNGSASKDDIKIVKWAWEQVAGPKPAVLSFANTSIAKAEGLIPGNYQFKLTVYDEKKAFSFSLVNVSVIQTENLPPRANAGGDKTIYLPCDMVVMNGSLSSDDVEIVKYQWTRDPASLAAGYTIGLSDQTPVLKLAGLVSGRYLFRLTVFDLQGASSSDTASLIVKSPRDIMDEVEIMVNADMKSFSQEQEDTLLRQLEILLHDVDPVIVNLIKLDFDRHTKRVILFFTVERTSMISGGRLMPGFEVVTRLRKKLRTDSSLLDVQVISVDTVVCQNKCSGHGDCDPYSKHCVCEAFWMQDLFRYNFGDKESNCDWSILYVIIVCFILVLTLAGGFWSVTCLLSRMRYRKPKKRHRYTLLDDINDREREREKFFPIAKTQKNSLMTSDSESDAVFESTLSVKTNGISNGVHKESRNINA</sequence>
<evidence type="ECO:0000256" key="1">
    <source>
        <dbReference type="ARBA" id="ARBA00004236"/>
    </source>
</evidence>
<dbReference type="GO" id="GO:0031410">
    <property type="term" value="C:cytoplasmic vesicle"/>
    <property type="evidence" value="ECO:0007669"/>
    <property type="project" value="TreeGrafter"/>
</dbReference>
<evidence type="ECO:0000256" key="6">
    <source>
        <dbReference type="ARBA" id="ARBA00023136"/>
    </source>
</evidence>
<dbReference type="FunFam" id="2.60.40.10:FF:000257">
    <property type="entry name" value="Dyslexia-associated protein KIAA0319-like"/>
    <property type="match status" value="1"/>
</dbReference>
<gene>
    <name evidence="11" type="ORF">JTE90_017366</name>
</gene>
<dbReference type="Pfam" id="PF22352">
    <property type="entry name" value="K319L-like_PKD"/>
    <property type="match status" value="5"/>
</dbReference>
<dbReference type="GO" id="GO:0005886">
    <property type="term" value="C:plasma membrane"/>
    <property type="evidence" value="ECO:0007669"/>
    <property type="project" value="UniProtKB-SubCell"/>
</dbReference>
<evidence type="ECO:0000256" key="5">
    <source>
        <dbReference type="ARBA" id="ARBA00022989"/>
    </source>
</evidence>
<dbReference type="Proteomes" id="UP000827092">
    <property type="component" value="Unassembled WGS sequence"/>
</dbReference>
<evidence type="ECO:0000256" key="4">
    <source>
        <dbReference type="ARBA" id="ARBA00022737"/>
    </source>
</evidence>
<dbReference type="PANTHER" id="PTHR46182:SF2">
    <property type="entry name" value="FI19480P1"/>
    <property type="match status" value="1"/>
</dbReference>
<keyword evidence="7" id="KW-0325">Glycoprotein</keyword>
<reference evidence="11 12" key="1">
    <citation type="journal article" date="2022" name="Nat. Ecol. Evol.">
        <title>A masculinizing supergene underlies an exaggerated male reproductive morph in a spider.</title>
        <authorList>
            <person name="Hendrickx F."/>
            <person name="De Corte Z."/>
            <person name="Sonet G."/>
            <person name="Van Belleghem S.M."/>
            <person name="Kostlbacher S."/>
            <person name="Vangestel C."/>
        </authorList>
    </citation>
    <scope>NUCLEOTIDE SEQUENCE [LARGE SCALE GENOMIC DNA]</scope>
    <source>
        <strain evidence="11">W744_W776</strain>
    </source>
</reference>
<evidence type="ECO:0000259" key="10">
    <source>
        <dbReference type="SMART" id="SM00089"/>
    </source>
</evidence>
<keyword evidence="2" id="KW-1003">Cell membrane</keyword>
<dbReference type="PANTHER" id="PTHR46182">
    <property type="entry name" value="FI19480P1"/>
    <property type="match status" value="1"/>
</dbReference>
<accession>A0AAV6VQR4</accession>
<proteinExistence type="predicted"/>
<dbReference type="Pfam" id="PF23597">
    <property type="entry name" value="KIAA0319_N"/>
    <property type="match status" value="1"/>
</dbReference>
<feature type="domain" description="PKD/Chitinase" evidence="10">
    <location>
        <begin position="356"/>
        <end position="445"/>
    </location>
</feature>
<dbReference type="InterPro" id="IPR022409">
    <property type="entry name" value="PKD/Chitinase_dom"/>
</dbReference>
<comment type="subcellular location">
    <subcellularLocation>
        <location evidence="1">Cell membrane</location>
    </subcellularLocation>
</comment>
<dbReference type="InterPro" id="IPR035986">
    <property type="entry name" value="PKD_dom_sf"/>
</dbReference>
<evidence type="ECO:0000256" key="7">
    <source>
        <dbReference type="ARBA" id="ARBA00023180"/>
    </source>
</evidence>
<dbReference type="FunFam" id="2.60.40.10:FF:000061">
    <property type="entry name" value="Dyslexia-associated protein KIAA0319 homolog"/>
    <property type="match status" value="2"/>
</dbReference>
<dbReference type="Gene3D" id="2.60.40.10">
    <property type="entry name" value="Immunoglobulins"/>
    <property type="match status" value="5"/>
</dbReference>
<feature type="domain" description="PKD/Chitinase" evidence="10">
    <location>
        <begin position="546"/>
        <end position="633"/>
    </location>
</feature>
<name>A0AAV6VQR4_9ARAC</name>
<evidence type="ECO:0000256" key="3">
    <source>
        <dbReference type="ARBA" id="ARBA00022692"/>
    </source>
</evidence>
<organism evidence="11 12">
    <name type="scientific">Oedothorax gibbosus</name>
    <dbReference type="NCBI Taxonomy" id="931172"/>
    <lineage>
        <taxon>Eukaryota</taxon>
        <taxon>Metazoa</taxon>
        <taxon>Ecdysozoa</taxon>
        <taxon>Arthropoda</taxon>
        <taxon>Chelicerata</taxon>
        <taxon>Arachnida</taxon>
        <taxon>Araneae</taxon>
        <taxon>Araneomorphae</taxon>
        <taxon>Entelegynae</taxon>
        <taxon>Araneoidea</taxon>
        <taxon>Linyphiidae</taxon>
        <taxon>Erigoninae</taxon>
        <taxon>Oedothorax</taxon>
    </lineage>
</organism>
<keyword evidence="5 8" id="KW-1133">Transmembrane helix</keyword>
<dbReference type="Pfam" id="PF23620">
    <property type="entry name" value="KIAA0319"/>
    <property type="match status" value="1"/>
</dbReference>
<feature type="domain" description="PKD/Chitinase" evidence="10">
    <location>
        <begin position="451"/>
        <end position="540"/>
    </location>
</feature>
<keyword evidence="3 8" id="KW-0812">Transmembrane</keyword>
<dbReference type="CDD" id="cd00146">
    <property type="entry name" value="PKD"/>
    <property type="match status" value="2"/>
</dbReference>
<dbReference type="InterPro" id="IPR013980">
    <property type="entry name" value="MANSC_dom"/>
</dbReference>
<keyword evidence="4" id="KW-0677">Repeat</keyword>
<dbReference type="InterPro" id="IPR029865">
    <property type="entry name" value="KIAA0319-like"/>
</dbReference>
<feature type="domain" description="PKD/Chitinase" evidence="10">
    <location>
        <begin position="641"/>
        <end position="732"/>
    </location>
</feature>
<dbReference type="GO" id="GO:0001764">
    <property type="term" value="P:neuron migration"/>
    <property type="evidence" value="ECO:0007669"/>
    <property type="project" value="TreeGrafter"/>
</dbReference>